<dbReference type="PROSITE" id="PS52029">
    <property type="entry name" value="LD_TPASE"/>
    <property type="match status" value="1"/>
</dbReference>
<sequence>MDAQATRRRTFVASGVALLAVTWVAAPARSWAAAPAGTPAPRTPESLKPGQFIWQPETAPAGPLVILVSLDEQRAYVYRDGKAIGISTISSGKDGHETPTGVFTILQKSRDHKSNLYDDAPMPFMQRLTWDGIALHGGAIPGRPASHGCVRLPKAFAEKVYAATRRGDTVVVSDARVNPATIAYPAMIAPVSPERSQTPQEHASAVHSEDFWDDSVTGSGPVSILVSLPEQRVFVLRNGVVMGAAALTADPGLDFQGAVLMVMGEGEQDAASPLDPQRKRHNWASYPVVGQPPRIEDLEARIQAPPDFMRRVYDVLRPGTTVLVTSIVPNRRKALTRGAAPTERILESLP</sequence>
<feature type="active site" description="Proton donor/acceptor" evidence="7">
    <location>
        <position position="136"/>
    </location>
</feature>
<dbReference type="InterPro" id="IPR038063">
    <property type="entry name" value="Transpep_catalytic_dom"/>
</dbReference>
<dbReference type="EMBL" id="WNDQ01000006">
    <property type="protein sequence ID" value="KAF1023187.1"/>
    <property type="molecule type" value="Genomic_DNA"/>
</dbReference>
<evidence type="ECO:0000256" key="7">
    <source>
        <dbReference type="PROSITE-ProRule" id="PRU01373"/>
    </source>
</evidence>
<dbReference type="GO" id="GO:0018104">
    <property type="term" value="P:peptidoglycan-protein cross-linking"/>
    <property type="evidence" value="ECO:0007669"/>
    <property type="project" value="TreeGrafter"/>
</dbReference>
<keyword evidence="3" id="KW-0808">Transferase</keyword>
<accession>A0A7V8FRB7</accession>
<dbReference type="GO" id="GO:0008360">
    <property type="term" value="P:regulation of cell shape"/>
    <property type="evidence" value="ECO:0007669"/>
    <property type="project" value="UniProtKB-UniRule"/>
</dbReference>
<comment type="similarity">
    <text evidence="2">Belongs to the YkuD family.</text>
</comment>
<name>A0A7V8FRB7_9BURK</name>
<dbReference type="SUPFAM" id="SSF141523">
    <property type="entry name" value="L,D-transpeptidase catalytic domain-like"/>
    <property type="match status" value="1"/>
</dbReference>
<dbReference type="CDD" id="cd16913">
    <property type="entry name" value="YkuD_like"/>
    <property type="match status" value="1"/>
</dbReference>
<dbReference type="InterPro" id="IPR050979">
    <property type="entry name" value="LD-transpeptidase"/>
</dbReference>
<evidence type="ECO:0000313" key="9">
    <source>
        <dbReference type="EMBL" id="KAF1023187.1"/>
    </source>
</evidence>
<keyword evidence="4 7" id="KW-0133">Cell shape</keyword>
<keyword evidence="5 7" id="KW-0573">Peptidoglycan synthesis</keyword>
<dbReference type="InterPro" id="IPR005490">
    <property type="entry name" value="LD_TPept_cat_dom"/>
</dbReference>
<dbReference type="PIRSF" id="PIRSF029342">
    <property type="entry name" value="UCP029342_ErfK/YbiS/YcfS/YnhG"/>
    <property type="match status" value="1"/>
</dbReference>
<keyword evidence="6 7" id="KW-0961">Cell wall biogenesis/degradation</keyword>
<dbReference type="NCBIfam" id="NF004785">
    <property type="entry name" value="PRK06132.1-2"/>
    <property type="match status" value="1"/>
</dbReference>
<evidence type="ECO:0000256" key="4">
    <source>
        <dbReference type="ARBA" id="ARBA00022960"/>
    </source>
</evidence>
<dbReference type="GO" id="GO:0005576">
    <property type="term" value="C:extracellular region"/>
    <property type="evidence" value="ECO:0007669"/>
    <property type="project" value="TreeGrafter"/>
</dbReference>
<comment type="pathway">
    <text evidence="1 7">Cell wall biogenesis; peptidoglycan biosynthesis.</text>
</comment>
<feature type="active site" description="Nucleophile" evidence="7">
    <location>
        <position position="149"/>
    </location>
</feature>
<dbReference type="GO" id="GO:0016740">
    <property type="term" value="F:transferase activity"/>
    <property type="evidence" value="ECO:0007669"/>
    <property type="project" value="UniProtKB-KW"/>
</dbReference>
<dbReference type="Gene3D" id="2.40.440.10">
    <property type="entry name" value="L,D-transpeptidase catalytic domain-like"/>
    <property type="match status" value="1"/>
</dbReference>
<dbReference type="GO" id="GO:0071972">
    <property type="term" value="F:peptidoglycan L,D-transpeptidase activity"/>
    <property type="evidence" value="ECO:0007669"/>
    <property type="project" value="TreeGrafter"/>
</dbReference>
<evidence type="ECO:0000313" key="10">
    <source>
        <dbReference type="Proteomes" id="UP000461670"/>
    </source>
</evidence>
<comment type="caution">
    <text evidence="9">The sequence shown here is derived from an EMBL/GenBank/DDBJ whole genome shotgun (WGS) entry which is preliminary data.</text>
</comment>
<evidence type="ECO:0000256" key="5">
    <source>
        <dbReference type="ARBA" id="ARBA00022984"/>
    </source>
</evidence>
<protein>
    <recommendedName>
        <fullName evidence="8">L,D-TPase catalytic domain-containing protein</fullName>
    </recommendedName>
</protein>
<reference evidence="10" key="1">
    <citation type="journal article" date="2020" name="MBio">
        <title>Horizontal gene transfer to a defensive symbiont with a reduced genome amongst a multipartite beetle microbiome.</title>
        <authorList>
            <person name="Waterworth S.C."/>
            <person name="Florez L.V."/>
            <person name="Rees E.R."/>
            <person name="Hertweck C."/>
            <person name="Kaltenpoth M."/>
            <person name="Kwan J.C."/>
        </authorList>
    </citation>
    <scope>NUCLEOTIDE SEQUENCE [LARGE SCALE GENOMIC DNA]</scope>
</reference>
<dbReference type="GO" id="GO:0071555">
    <property type="term" value="P:cell wall organization"/>
    <property type="evidence" value="ECO:0007669"/>
    <property type="project" value="UniProtKB-UniRule"/>
</dbReference>
<proteinExistence type="inferred from homology"/>
<dbReference type="Pfam" id="PF03734">
    <property type="entry name" value="YkuD"/>
    <property type="match status" value="1"/>
</dbReference>
<dbReference type="PANTHER" id="PTHR30582:SF2">
    <property type="entry name" value="L,D-TRANSPEPTIDASE YCIB-RELATED"/>
    <property type="match status" value="1"/>
</dbReference>
<gene>
    <name evidence="9" type="ORF">GAK30_00640</name>
</gene>
<organism evidence="9 10">
    <name type="scientific">Paracidovorax wautersii</name>
    <dbReference type="NCBI Taxonomy" id="1177982"/>
    <lineage>
        <taxon>Bacteria</taxon>
        <taxon>Pseudomonadati</taxon>
        <taxon>Pseudomonadota</taxon>
        <taxon>Betaproteobacteria</taxon>
        <taxon>Burkholderiales</taxon>
        <taxon>Comamonadaceae</taxon>
        <taxon>Paracidovorax</taxon>
    </lineage>
</organism>
<dbReference type="AlphaFoldDB" id="A0A7V8FRB7"/>
<evidence type="ECO:0000256" key="6">
    <source>
        <dbReference type="ARBA" id="ARBA00023316"/>
    </source>
</evidence>
<dbReference type="PANTHER" id="PTHR30582">
    <property type="entry name" value="L,D-TRANSPEPTIDASE"/>
    <property type="match status" value="1"/>
</dbReference>
<dbReference type="UniPathway" id="UPA00219"/>
<evidence type="ECO:0000256" key="1">
    <source>
        <dbReference type="ARBA" id="ARBA00004752"/>
    </source>
</evidence>
<evidence type="ECO:0000259" key="8">
    <source>
        <dbReference type="PROSITE" id="PS52029"/>
    </source>
</evidence>
<feature type="domain" description="L,D-TPase catalytic" evidence="8">
    <location>
        <begin position="64"/>
        <end position="173"/>
    </location>
</feature>
<evidence type="ECO:0000256" key="2">
    <source>
        <dbReference type="ARBA" id="ARBA00005992"/>
    </source>
</evidence>
<dbReference type="InterPro" id="IPR016915">
    <property type="entry name" value="UCP029342"/>
</dbReference>
<evidence type="ECO:0000256" key="3">
    <source>
        <dbReference type="ARBA" id="ARBA00022679"/>
    </source>
</evidence>
<dbReference type="Proteomes" id="UP000461670">
    <property type="component" value="Unassembled WGS sequence"/>
</dbReference>